<evidence type="ECO:0000313" key="1">
    <source>
        <dbReference type="EMBL" id="RRT60004.1"/>
    </source>
</evidence>
<comment type="caution">
    <text evidence="1">The sequence shown here is derived from an EMBL/GenBank/DDBJ whole genome shotgun (WGS) entry which is preliminary data.</text>
</comment>
<dbReference type="EMBL" id="AMZH03007972">
    <property type="protein sequence ID" value="RRT60004.1"/>
    <property type="molecule type" value="Genomic_DNA"/>
</dbReference>
<protein>
    <submittedName>
        <fullName evidence="1">Uncharacterized protein</fullName>
    </submittedName>
</protein>
<dbReference type="Gene3D" id="2.40.70.10">
    <property type="entry name" value="Acid Proteases"/>
    <property type="match status" value="1"/>
</dbReference>
<reference evidence="1 2" key="1">
    <citation type="journal article" date="2014" name="Agronomy (Basel)">
        <title>A Draft Genome Sequence for Ensete ventricosum, the Drought-Tolerant Tree Against Hunger.</title>
        <authorList>
            <person name="Harrison J."/>
            <person name="Moore K.A."/>
            <person name="Paszkiewicz K."/>
            <person name="Jones T."/>
            <person name="Grant M."/>
            <person name="Ambacheew D."/>
            <person name="Muzemil S."/>
            <person name="Studholme D.J."/>
        </authorList>
    </citation>
    <scope>NUCLEOTIDE SEQUENCE [LARGE SCALE GENOMIC DNA]</scope>
</reference>
<dbReference type="Proteomes" id="UP000287651">
    <property type="component" value="Unassembled WGS sequence"/>
</dbReference>
<name>A0A426Z7N2_ENSVE</name>
<organism evidence="1 2">
    <name type="scientific">Ensete ventricosum</name>
    <name type="common">Abyssinian banana</name>
    <name type="synonym">Musa ensete</name>
    <dbReference type="NCBI Taxonomy" id="4639"/>
    <lineage>
        <taxon>Eukaryota</taxon>
        <taxon>Viridiplantae</taxon>
        <taxon>Streptophyta</taxon>
        <taxon>Embryophyta</taxon>
        <taxon>Tracheophyta</taxon>
        <taxon>Spermatophyta</taxon>
        <taxon>Magnoliopsida</taxon>
        <taxon>Liliopsida</taxon>
        <taxon>Zingiberales</taxon>
        <taxon>Musaceae</taxon>
        <taxon>Ensete</taxon>
    </lineage>
</organism>
<accession>A0A426Z7N2</accession>
<sequence>MQYWAVHTGLPTDRYADSPLSGGTADWGCFRPVTTRNRLVTIDFDRWRSISGGINRGREKEEEGEEKPGSSFARAIRRPRAMNLPTLVHIARYQVLYYTKLNSVCRYGLIRLPLQLCERLPSPMGESSVDCAAISLMPEVSFTIGNKTFELTAEQV</sequence>
<gene>
    <name evidence="1" type="ORF">B296_00022702</name>
</gene>
<dbReference type="AlphaFoldDB" id="A0A426Z7N2"/>
<proteinExistence type="predicted"/>
<evidence type="ECO:0000313" key="2">
    <source>
        <dbReference type="Proteomes" id="UP000287651"/>
    </source>
</evidence>
<dbReference type="InterPro" id="IPR021109">
    <property type="entry name" value="Peptidase_aspartic_dom_sf"/>
</dbReference>